<gene>
    <name evidence="3" type="ORF">AAFF_G00373290</name>
</gene>
<feature type="region of interest" description="Disordered" evidence="1">
    <location>
        <begin position="32"/>
        <end position="52"/>
    </location>
</feature>
<comment type="caution">
    <text evidence="3">The sequence shown here is derived from an EMBL/GenBank/DDBJ whole genome shotgun (WGS) entry which is preliminary data.</text>
</comment>
<dbReference type="AlphaFoldDB" id="A0AAD7SGG5"/>
<keyword evidence="2" id="KW-0732">Signal</keyword>
<name>A0AAD7SGG5_9TELE</name>
<dbReference type="Proteomes" id="UP001221898">
    <property type="component" value="Unassembled WGS sequence"/>
</dbReference>
<organism evidence="3 4">
    <name type="scientific">Aldrovandia affinis</name>
    <dbReference type="NCBI Taxonomy" id="143900"/>
    <lineage>
        <taxon>Eukaryota</taxon>
        <taxon>Metazoa</taxon>
        <taxon>Chordata</taxon>
        <taxon>Craniata</taxon>
        <taxon>Vertebrata</taxon>
        <taxon>Euteleostomi</taxon>
        <taxon>Actinopterygii</taxon>
        <taxon>Neopterygii</taxon>
        <taxon>Teleostei</taxon>
        <taxon>Notacanthiformes</taxon>
        <taxon>Halosauridae</taxon>
        <taxon>Aldrovandia</taxon>
    </lineage>
</organism>
<accession>A0AAD7SGG5</accession>
<dbReference type="EMBL" id="JAINUG010000066">
    <property type="protein sequence ID" value="KAJ8402094.1"/>
    <property type="molecule type" value="Genomic_DNA"/>
</dbReference>
<proteinExistence type="predicted"/>
<protein>
    <submittedName>
        <fullName evidence="3">Uncharacterized protein</fullName>
    </submittedName>
</protein>
<feature type="signal peptide" evidence="2">
    <location>
        <begin position="1"/>
        <end position="21"/>
    </location>
</feature>
<evidence type="ECO:0000313" key="4">
    <source>
        <dbReference type="Proteomes" id="UP001221898"/>
    </source>
</evidence>
<evidence type="ECO:0000256" key="2">
    <source>
        <dbReference type="SAM" id="SignalP"/>
    </source>
</evidence>
<evidence type="ECO:0000313" key="3">
    <source>
        <dbReference type="EMBL" id="KAJ8402094.1"/>
    </source>
</evidence>
<evidence type="ECO:0000256" key="1">
    <source>
        <dbReference type="SAM" id="MobiDB-lite"/>
    </source>
</evidence>
<feature type="chain" id="PRO_5042287056" evidence="2">
    <location>
        <begin position="22"/>
        <end position="78"/>
    </location>
</feature>
<reference evidence="3" key="1">
    <citation type="journal article" date="2023" name="Science">
        <title>Genome structures resolve the early diversification of teleost fishes.</title>
        <authorList>
            <person name="Parey E."/>
            <person name="Louis A."/>
            <person name="Montfort J."/>
            <person name="Bouchez O."/>
            <person name="Roques C."/>
            <person name="Iampietro C."/>
            <person name="Lluch J."/>
            <person name="Castinel A."/>
            <person name="Donnadieu C."/>
            <person name="Desvignes T."/>
            <person name="Floi Bucao C."/>
            <person name="Jouanno E."/>
            <person name="Wen M."/>
            <person name="Mejri S."/>
            <person name="Dirks R."/>
            <person name="Jansen H."/>
            <person name="Henkel C."/>
            <person name="Chen W.J."/>
            <person name="Zahm M."/>
            <person name="Cabau C."/>
            <person name="Klopp C."/>
            <person name="Thompson A.W."/>
            <person name="Robinson-Rechavi M."/>
            <person name="Braasch I."/>
            <person name="Lecointre G."/>
            <person name="Bobe J."/>
            <person name="Postlethwait J.H."/>
            <person name="Berthelot C."/>
            <person name="Roest Crollius H."/>
            <person name="Guiguen Y."/>
        </authorList>
    </citation>
    <scope>NUCLEOTIDE SEQUENCE</scope>
    <source>
        <strain evidence="3">NC1722</strain>
    </source>
</reference>
<sequence length="78" mass="8665">MPSDLLLLSALAVWILIRVRPLPKQSCAGRCLSEEESRNRPPHFPAPSWGRRISKASAPDTLCRYARLMGMAEDEGMG</sequence>
<keyword evidence="4" id="KW-1185">Reference proteome</keyword>